<name>A0ABQ7J8B8_9APIC</name>
<reference evidence="12 13" key="1">
    <citation type="journal article" date="2020" name="bioRxiv">
        <title>Metabolic contributions of an alphaproteobacterial endosymbiont in the apicomplexan Cardiosporidium cionae.</title>
        <authorList>
            <person name="Hunter E.S."/>
            <person name="Paight C.J."/>
            <person name="Lane C.E."/>
        </authorList>
    </citation>
    <scope>NUCLEOTIDE SEQUENCE [LARGE SCALE GENOMIC DNA]</scope>
    <source>
        <strain evidence="12">ESH_2018</strain>
    </source>
</reference>
<comment type="caution">
    <text evidence="12">The sequence shown here is derived from an EMBL/GenBank/DDBJ whole genome shotgun (WGS) entry which is preliminary data.</text>
</comment>
<dbReference type="PANTHER" id="PTHR13108:SF9">
    <property type="entry name" value="CONDENSIN COMPLEX SUBUNIT 2"/>
    <property type="match status" value="1"/>
</dbReference>
<evidence type="ECO:0000256" key="3">
    <source>
        <dbReference type="ARBA" id="ARBA00009471"/>
    </source>
</evidence>
<gene>
    <name evidence="12" type="ORF">IE077_003420</name>
</gene>
<dbReference type="InterPro" id="IPR022816">
    <property type="entry name" value="Condensin_barren_su2"/>
</dbReference>
<evidence type="ECO:0000313" key="12">
    <source>
        <dbReference type="EMBL" id="KAF8820215.1"/>
    </source>
</evidence>
<dbReference type="Pfam" id="PF05786">
    <property type="entry name" value="Cnd2"/>
    <property type="match status" value="1"/>
</dbReference>
<comment type="similarity">
    <text evidence="3">Belongs to the CND2 (condensin subunit 2) family.</text>
</comment>
<feature type="compositionally biased region" description="Polar residues" evidence="11">
    <location>
        <begin position="49"/>
        <end position="61"/>
    </location>
</feature>
<evidence type="ECO:0000256" key="11">
    <source>
        <dbReference type="SAM" id="MobiDB-lite"/>
    </source>
</evidence>
<evidence type="ECO:0000256" key="1">
    <source>
        <dbReference type="ARBA" id="ARBA00004286"/>
    </source>
</evidence>
<keyword evidence="10" id="KW-0131">Cell cycle</keyword>
<evidence type="ECO:0000256" key="2">
    <source>
        <dbReference type="ARBA" id="ARBA00004496"/>
    </source>
</evidence>
<keyword evidence="9" id="KW-0226">DNA condensation</keyword>
<sequence length="763" mass="84893">MAQSRTENAAAAGQRGMRRLGITDLGLQRPHLPYVRRTTSFSEDHGHLDSSSVYPSSNSAQIPKPPVRTAIHEEIEKMMAPCDAHVWNGGIQDRVTLLSEMHEALQECFTRPQKLSKDCFNSKMIDGLSTYADYLVGEVEETGLAKFDYNKMSTLIEGASRIYGCRVEAVYDLTRQTITTIACGQKENRTNATDEVAFPLQRRTVNDVKLNETATLMAEEKISIPEIVEENRTLDPHFLKVSSLVDEAGVGGLLLTNLTLDASMNLIFDGSSLAFPSANSSSFAALSVDSFSDGLLNMAAVKELFQEDVTMGEMLEICPELRCFEESYQRKSADLPLDSDFHSAQLQENTSFMERQAILPSSGDEGFIPSDLEPPPFLESDFPPPSDFPSLEMPTDLSHSEDNEFHSNLLDSSMSMIHMNMGGMKSDIGGGLNPLKALPKRSIMNGTIKEKNKVSKISKKNSFFDITCVDVSNLLKPAVGFEQMRCNQRRRRRKKTYGFLVADDETTVIFPSKNHSLFTLNSHPGKMIQLSRTCSPSSMIENDLKGTLFDPERKIEGMMMAIVDVNESLPHQSALEGLAAYYPLQTLTEIPLSFETPNHLEVLQNDSFDPSWIPSPPTFSSQFPQPRGTAASFATLYSSLPETLVNRFAKGNRYVDVSKLKKTISNIVKPIEENPPAESTQIMTLQNQPTDFQHVVDRTMEFMPPVDREHCSVHMLFVCLLYVCNDQALLLQPFNEGSGFAIVTDASLEEHLKDDQPPSSTLL</sequence>
<keyword evidence="6" id="KW-0963">Cytoplasm</keyword>
<accession>A0ABQ7J8B8</accession>
<keyword evidence="13" id="KW-1185">Reference proteome</keyword>
<keyword evidence="5" id="KW-0158">Chromosome</keyword>
<evidence type="ECO:0000256" key="9">
    <source>
        <dbReference type="ARBA" id="ARBA00023067"/>
    </source>
</evidence>
<evidence type="ECO:0000256" key="7">
    <source>
        <dbReference type="ARBA" id="ARBA00022618"/>
    </source>
</evidence>
<dbReference type="Proteomes" id="UP000823046">
    <property type="component" value="Unassembled WGS sequence"/>
</dbReference>
<dbReference type="PANTHER" id="PTHR13108">
    <property type="entry name" value="CONDENSIN COMPLEX SUBUNIT 2"/>
    <property type="match status" value="1"/>
</dbReference>
<keyword evidence="8" id="KW-0498">Mitosis</keyword>
<feature type="region of interest" description="Disordered" evidence="11">
    <location>
        <begin position="39"/>
        <end position="64"/>
    </location>
</feature>
<organism evidence="12 13">
    <name type="scientific">Cardiosporidium cionae</name>
    <dbReference type="NCBI Taxonomy" id="476202"/>
    <lineage>
        <taxon>Eukaryota</taxon>
        <taxon>Sar</taxon>
        <taxon>Alveolata</taxon>
        <taxon>Apicomplexa</taxon>
        <taxon>Aconoidasida</taxon>
        <taxon>Nephromycida</taxon>
        <taxon>Cardiosporidium</taxon>
    </lineage>
</organism>
<comment type="subcellular location">
    <subcellularLocation>
        <location evidence="1">Chromosome</location>
    </subcellularLocation>
    <subcellularLocation>
        <location evidence="2">Cytoplasm</location>
    </subcellularLocation>
</comment>
<proteinExistence type="inferred from homology"/>
<evidence type="ECO:0000256" key="5">
    <source>
        <dbReference type="ARBA" id="ARBA00022454"/>
    </source>
</evidence>
<keyword evidence="7" id="KW-0132">Cell division</keyword>
<evidence type="ECO:0000256" key="8">
    <source>
        <dbReference type="ARBA" id="ARBA00022776"/>
    </source>
</evidence>
<dbReference type="EMBL" id="JADAQX010000445">
    <property type="protein sequence ID" value="KAF8820215.1"/>
    <property type="molecule type" value="Genomic_DNA"/>
</dbReference>
<evidence type="ECO:0000256" key="4">
    <source>
        <dbReference type="ARBA" id="ARBA00016065"/>
    </source>
</evidence>
<evidence type="ECO:0000256" key="6">
    <source>
        <dbReference type="ARBA" id="ARBA00022490"/>
    </source>
</evidence>
<protein>
    <recommendedName>
        <fullName evidence="4">Condensin complex subunit 2</fullName>
    </recommendedName>
</protein>
<evidence type="ECO:0000256" key="10">
    <source>
        <dbReference type="ARBA" id="ARBA00023306"/>
    </source>
</evidence>
<evidence type="ECO:0000313" key="13">
    <source>
        <dbReference type="Proteomes" id="UP000823046"/>
    </source>
</evidence>